<keyword evidence="10" id="KW-1185">Reference proteome</keyword>
<evidence type="ECO:0000256" key="2">
    <source>
        <dbReference type="ARBA" id="ARBA00008488"/>
    </source>
</evidence>
<dbReference type="AlphaFoldDB" id="D0WHC1"/>
<keyword evidence="6 8" id="KW-0472">Membrane</keyword>
<dbReference type="Pfam" id="PF03006">
    <property type="entry name" value="HlyIII"/>
    <property type="match status" value="1"/>
</dbReference>
<name>D0WHC1_SLAES</name>
<feature type="transmembrane region" description="Helical" evidence="8">
    <location>
        <begin position="134"/>
        <end position="153"/>
    </location>
</feature>
<evidence type="ECO:0000313" key="10">
    <source>
        <dbReference type="Proteomes" id="UP000006001"/>
    </source>
</evidence>
<dbReference type="EMBL" id="ACUX02000007">
    <property type="protein sequence ID" value="EEZ61085.1"/>
    <property type="molecule type" value="Genomic_DNA"/>
</dbReference>
<evidence type="ECO:0000256" key="7">
    <source>
        <dbReference type="PIRSR" id="PIRSR604254-1"/>
    </source>
</evidence>
<reference evidence="9" key="1">
    <citation type="submission" date="2009-10" db="EMBL/GenBank/DDBJ databases">
        <authorList>
            <person name="Weinstock G."/>
            <person name="Sodergren E."/>
            <person name="Clifton S."/>
            <person name="Fulton L."/>
            <person name="Fulton B."/>
            <person name="Courtney L."/>
            <person name="Fronick C."/>
            <person name="Harrison M."/>
            <person name="Strong C."/>
            <person name="Farmer C."/>
            <person name="Delahaunty K."/>
            <person name="Markovic C."/>
            <person name="Hall O."/>
            <person name="Minx P."/>
            <person name="Tomlinson C."/>
            <person name="Mitreva M."/>
            <person name="Nelson J."/>
            <person name="Hou S."/>
            <person name="Wollam A."/>
            <person name="Pepin K.H."/>
            <person name="Johnson M."/>
            <person name="Bhonagiri V."/>
            <person name="Nash W.E."/>
            <person name="Warren W."/>
            <person name="Chinwalla A."/>
            <person name="Mardis E.R."/>
            <person name="Wilson R.K."/>
        </authorList>
    </citation>
    <scope>NUCLEOTIDE SEQUENCE [LARGE SCALE GENOMIC DNA]</scope>
    <source>
        <strain evidence="9">ATCC 700122</strain>
    </source>
</reference>
<organism evidence="9 10">
    <name type="scientific">Slackia exigua (strain ATCC 700122 / DSM 15923 / CIP 105133 / JCM 11022 / KCTC 5966 / S-7)</name>
    <dbReference type="NCBI Taxonomy" id="649764"/>
    <lineage>
        <taxon>Bacteria</taxon>
        <taxon>Bacillati</taxon>
        <taxon>Actinomycetota</taxon>
        <taxon>Coriobacteriia</taxon>
        <taxon>Eggerthellales</taxon>
        <taxon>Eggerthellaceae</taxon>
        <taxon>Slackia</taxon>
    </lineage>
</organism>
<dbReference type="NCBIfam" id="TIGR01065">
    <property type="entry name" value="hlyIII"/>
    <property type="match status" value="1"/>
</dbReference>
<feature type="transmembrane region" description="Helical" evidence="8">
    <location>
        <begin position="41"/>
        <end position="60"/>
    </location>
</feature>
<keyword evidence="3" id="KW-1003">Cell membrane</keyword>
<comment type="subcellular location">
    <subcellularLocation>
        <location evidence="1">Cell membrane</location>
        <topology evidence="1">Multi-pass membrane protein</topology>
    </subcellularLocation>
</comment>
<dbReference type="GO" id="GO:0140911">
    <property type="term" value="F:pore-forming activity"/>
    <property type="evidence" value="ECO:0007669"/>
    <property type="project" value="InterPro"/>
</dbReference>
<feature type="transmembrane region" description="Helical" evidence="8">
    <location>
        <begin position="188"/>
        <end position="208"/>
    </location>
</feature>
<keyword evidence="7" id="KW-0862">Zinc</keyword>
<evidence type="ECO:0000313" key="9">
    <source>
        <dbReference type="EMBL" id="EEZ61085.1"/>
    </source>
</evidence>
<dbReference type="GO" id="GO:0046872">
    <property type="term" value="F:metal ion binding"/>
    <property type="evidence" value="ECO:0007669"/>
    <property type="project" value="UniProtKB-KW"/>
</dbReference>
<feature type="binding site" evidence="7">
    <location>
        <position position="64"/>
    </location>
    <ligand>
        <name>Zn(2+)</name>
        <dbReference type="ChEBI" id="CHEBI:29105"/>
    </ligand>
</feature>
<dbReference type="InterPro" id="IPR004254">
    <property type="entry name" value="AdipoR/HlyIII-related"/>
</dbReference>
<feature type="binding site" evidence="7">
    <location>
        <position position="186"/>
    </location>
    <ligand>
        <name>Zn(2+)</name>
        <dbReference type="ChEBI" id="CHEBI:29105"/>
    </ligand>
</feature>
<protein>
    <submittedName>
        <fullName evidence="9">Channel protein, hemolysin III family</fullName>
    </submittedName>
</protein>
<comment type="caution">
    <text evidence="9">The sequence shown here is derived from an EMBL/GenBank/DDBJ whole genome shotgun (WGS) entry which is preliminary data.</text>
</comment>
<keyword evidence="4 8" id="KW-0812">Transmembrane</keyword>
<feature type="transmembrane region" description="Helical" evidence="8">
    <location>
        <begin position="159"/>
        <end position="179"/>
    </location>
</feature>
<proteinExistence type="inferred from homology"/>
<feature type="binding site" evidence="7">
    <location>
        <position position="190"/>
    </location>
    <ligand>
        <name>Zn(2+)</name>
        <dbReference type="ChEBI" id="CHEBI:29105"/>
    </ligand>
</feature>
<dbReference type="GO" id="GO:0005886">
    <property type="term" value="C:plasma membrane"/>
    <property type="evidence" value="ECO:0007669"/>
    <property type="project" value="UniProtKB-SubCell"/>
</dbReference>
<comment type="similarity">
    <text evidence="2">Belongs to the UPF0073 (Hly-III) family.</text>
</comment>
<dbReference type="InterPro" id="IPR005744">
    <property type="entry name" value="Hy-lIII"/>
</dbReference>
<feature type="transmembrane region" description="Helical" evidence="8">
    <location>
        <begin position="81"/>
        <end position="99"/>
    </location>
</feature>
<dbReference type="HOGENOM" id="CLU_051078_1_0_11"/>
<dbReference type="Proteomes" id="UP000006001">
    <property type="component" value="Unassembled WGS sequence"/>
</dbReference>
<keyword evidence="5 8" id="KW-1133">Transmembrane helix</keyword>
<evidence type="ECO:0000256" key="8">
    <source>
        <dbReference type="SAM" id="Phobius"/>
    </source>
</evidence>
<evidence type="ECO:0000256" key="1">
    <source>
        <dbReference type="ARBA" id="ARBA00004651"/>
    </source>
</evidence>
<evidence type="ECO:0000256" key="4">
    <source>
        <dbReference type="ARBA" id="ARBA00022692"/>
    </source>
</evidence>
<dbReference type="eggNOG" id="COG1272">
    <property type="taxonomic scope" value="Bacteria"/>
</dbReference>
<gene>
    <name evidence="9" type="ORF">HMPREF0762_01153</name>
</gene>
<sequence>MREYRLGEEIANAITHGIGALLAIAAIPVMIVTAVSHGGGAHLASAIVFGVSMLLEYLASTLYHALAHEGAKRVFKVMDHCAIYLLIAGSYTPFCLIALADHGGFVLFCVVWAAALVGMAVEAFWVFRPRWASALLYLLLGWCVVWFLPVLYASLPRPGFFLLLIGGILYSIGAGFYILKKIPYMHTVFHVFVLVGTICHFFAVELFLL</sequence>
<feature type="transmembrane region" description="Helical" evidence="8">
    <location>
        <begin position="105"/>
        <end position="127"/>
    </location>
</feature>
<dbReference type="PANTHER" id="PTHR20855">
    <property type="entry name" value="ADIPOR/PROGESTIN RECEPTOR-RELATED"/>
    <property type="match status" value="1"/>
</dbReference>
<keyword evidence="7" id="KW-0479">Metal-binding</keyword>
<feature type="transmembrane region" description="Helical" evidence="8">
    <location>
        <begin position="12"/>
        <end position="35"/>
    </location>
</feature>
<dbReference type="STRING" id="649764.HMPREF0762_01153"/>
<evidence type="ECO:0000256" key="6">
    <source>
        <dbReference type="ARBA" id="ARBA00023136"/>
    </source>
</evidence>
<evidence type="ECO:0000256" key="5">
    <source>
        <dbReference type="ARBA" id="ARBA00022989"/>
    </source>
</evidence>
<evidence type="ECO:0000256" key="3">
    <source>
        <dbReference type="ARBA" id="ARBA00022475"/>
    </source>
</evidence>
<dbReference type="PANTHER" id="PTHR20855:SF3">
    <property type="entry name" value="LD03007P"/>
    <property type="match status" value="1"/>
</dbReference>
<accession>D0WHC1</accession>